<dbReference type="InterPro" id="IPR018841">
    <property type="entry name" value="DUF2442"/>
</dbReference>
<reference evidence="1 2" key="1">
    <citation type="submission" date="2022-10" db="EMBL/GenBank/DDBJ databases">
        <title>High-quality genome sequences of two octocoral-associated bacteria, Endozoicomonas euniceicola EF212 and Endozoicomonas gorgoniicola PS125.</title>
        <authorList>
            <person name="Chiou Y.-J."/>
            <person name="Chen Y.-H."/>
        </authorList>
    </citation>
    <scope>NUCLEOTIDE SEQUENCE [LARGE SCALE GENOMIC DNA]</scope>
    <source>
        <strain evidence="1 2">PS125</strain>
    </source>
</reference>
<dbReference type="RefSeq" id="WP_262567605.1">
    <property type="nucleotide sequence ID" value="NZ_JAPFCC010000001.1"/>
</dbReference>
<dbReference type="Pfam" id="PF10387">
    <property type="entry name" value="DUF2442"/>
    <property type="match status" value="1"/>
</dbReference>
<evidence type="ECO:0000313" key="2">
    <source>
        <dbReference type="Proteomes" id="UP001209854"/>
    </source>
</evidence>
<keyword evidence="2" id="KW-1185">Reference proteome</keyword>
<dbReference type="InterPro" id="IPR036782">
    <property type="entry name" value="NE0471-like_N"/>
</dbReference>
<gene>
    <name evidence="1" type="ORF">NX722_08400</name>
</gene>
<organism evidence="1 2">
    <name type="scientific">Endozoicomonas gorgoniicola</name>
    <dbReference type="NCBI Taxonomy" id="1234144"/>
    <lineage>
        <taxon>Bacteria</taxon>
        <taxon>Pseudomonadati</taxon>
        <taxon>Pseudomonadota</taxon>
        <taxon>Gammaproteobacteria</taxon>
        <taxon>Oceanospirillales</taxon>
        <taxon>Endozoicomonadaceae</taxon>
        <taxon>Endozoicomonas</taxon>
    </lineage>
</organism>
<proteinExistence type="predicted"/>
<dbReference type="SUPFAM" id="SSF143880">
    <property type="entry name" value="NE0471 N-terminal domain-like"/>
    <property type="match status" value="1"/>
</dbReference>
<protein>
    <submittedName>
        <fullName evidence="1">DUF2442 domain-containing protein</fullName>
    </submittedName>
</protein>
<name>A0ABT3MTG6_9GAMM</name>
<comment type="caution">
    <text evidence="1">The sequence shown here is derived from an EMBL/GenBank/DDBJ whole genome shotgun (WGS) entry which is preliminary data.</text>
</comment>
<dbReference type="Proteomes" id="UP001209854">
    <property type="component" value="Unassembled WGS sequence"/>
</dbReference>
<sequence>MNPSVKSVEALENFKLRVEFENNEQKVFDVEPFLEKGIFSELKNESYFKQVKVAFGSIEWPNEQDFSKDTLYILGVPVAPSETKH</sequence>
<dbReference type="Gene3D" id="3.30.2020.10">
    <property type="entry name" value="NE0471-like N-terminal domain"/>
    <property type="match status" value="1"/>
</dbReference>
<accession>A0ABT3MTG6</accession>
<evidence type="ECO:0000313" key="1">
    <source>
        <dbReference type="EMBL" id="MCW7552665.1"/>
    </source>
</evidence>
<dbReference type="EMBL" id="JAPFCC010000001">
    <property type="protein sequence ID" value="MCW7552665.1"/>
    <property type="molecule type" value="Genomic_DNA"/>
</dbReference>